<keyword evidence="2" id="KW-1185">Reference proteome</keyword>
<dbReference type="InterPro" id="IPR007344">
    <property type="entry name" value="GrpB/CoaE"/>
</dbReference>
<dbReference type="InterPro" id="IPR043519">
    <property type="entry name" value="NT_sf"/>
</dbReference>
<protein>
    <recommendedName>
        <fullName evidence="3">Glutamate-rich protein grpB</fullName>
    </recommendedName>
</protein>
<sequence>MTDSEDDDSAHVAADDSGLGLARGTVELVSHDPSWHDAYEREVERLRPRLGPHVVGFEHVGSTAVPGLAAKPIVDVLVLVAHLDETDEVARVLTDAGYEERPNDAVPDRRFFARGPSSCRTHYLSVTERGSDCHRDQVSFRDALRADPDLAAEYERQKRALAEAHADEREAYTDAKSAFVQSVLDDCDSD</sequence>
<dbReference type="RefSeq" id="WP_058572642.1">
    <property type="nucleotide sequence ID" value="NZ_LOPV01000288.1"/>
</dbReference>
<dbReference type="OrthoDB" id="330317at2157"/>
<reference evidence="1 2" key="1">
    <citation type="submission" date="2015-12" db="EMBL/GenBank/DDBJ databases">
        <title>Haloferax profundi sp. nov. isolated from the Discovery deep brine-seawater interface in the Red Sea.</title>
        <authorList>
            <person name="Zhang G."/>
            <person name="Stingl U."/>
            <person name="Rashid M."/>
        </authorList>
    </citation>
    <scope>NUCLEOTIDE SEQUENCE [LARGE SCALE GENOMIC DNA]</scope>
    <source>
        <strain evidence="1 2">SB29</strain>
    </source>
</reference>
<evidence type="ECO:0000313" key="2">
    <source>
        <dbReference type="Proteomes" id="UP000053157"/>
    </source>
</evidence>
<dbReference type="Gene3D" id="3.30.460.10">
    <property type="entry name" value="Beta Polymerase, domain 2"/>
    <property type="match status" value="1"/>
</dbReference>
<proteinExistence type="predicted"/>
<dbReference type="PANTHER" id="PTHR34822:SF1">
    <property type="entry name" value="GRPB FAMILY PROTEIN"/>
    <property type="match status" value="1"/>
</dbReference>
<comment type="caution">
    <text evidence="1">The sequence shown here is derived from an EMBL/GenBank/DDBJ whole genome shotgun (WGS) entry which is preliminary data.</text>
</comment>
<dbReference type="AlphaFoldDB" id="A0A0W1SFR0"/>
<dbReference type="PANTHER" id="PTHR34822">
    <property type="entry name" value="GRPB DOMAIN PROTEIN (AFU_ORTHOLOGUE AFUA_1G01530)"/>
    <property type="match status" value="1"/>
</dbReference>
<dbReference type="EMBL" id="LOPV01000288">
    <property type="protein sequence ID" value="KTG24919.1"/>
    <property type="molecule type" value="Genomic_DNA"/>
</dbReference>
<dbReference type="SUPFAM" id="SSF81301">
    <property type="entry name" value="Nucleotidyltransferase"/>
    <property type="match status" value="1"/>
</dbReference>
<evidence type="ECO:0008006" key="3">
    <source>
        <dbReference type="Google" id="ProtNLM"/>
    </source>
</evidence>
<evidence type="ECO:0000313" key="1">
    <source>
        <dbReference type="EMBL" id="KTG24919.1"/>
    </source>
</evidence>
<accession>A0A0W1SFR0</accession>
<gene>
    <name evidence="1" type="ORF">AUR66_01215</name>
</gene>
<name>A0A0W1SFR0_9EURY</name>
<dbReference type="Proteomes" id="UP000053157">
    <property type="component" value="Unassembled WGS sequence"/>
</dbReference>
<organism evidence="1 2">
    <name type="scientific">Haloferax profundi</name>
    <dbReference type="NCBI Taxonomy" id="1544718"/>
    <lineage>
        <taxon>Archaea</taxon>
        <taxon>Methanobacteriati</taxon>
        <taxon>Methanobacteriota</taxon>
        <taxon>Stenosarchaea group</taxon>
        <taxon>Halobacteria</taxon>
        <taxon>Halobacteriales</taxon>
        <taxon>Haloferacaceae</taxon>
        <taxon>Haloferax</taxon>
    </lineage>
</organism>
<dbReference type="Pfam" id="PF04229">
    <property type="entry name" value="GrpB"/>
    <property type="match status" value="1"/>
</dbReference>